<gene>
    <name evidence="1" type="ORF">GCM10014715_02390</name>
</gene>
<protein>
    <submittedName>
        <fullName evidence="1">Uncharacterized protein</fullName>
    </submittedName>
</protein>
<comment type="caution">
    <text evidence="1">The sequence shown here is derived from an EMBL/GenBank/DDBJ whole genome shotgun (WGS) entry which is preliminary data.</text>
</comment>
<name>A0A919DL05_9ACTN</name>
<dbReference type="Proteomes" id="UP000641386">
    <property type="component" value="Unassembled WGS sequence"/>
</dbReference>
<reference evidence="1" key="1">
    <citation type="journal article" date="2014" name="Int. J. Syst. Evol. Microbiol.">
        <title>Complete genome sequence of Corynebacterium casei LMG S-19264T (=DSM 44701T), isolated from a smear-ripened cheese.</title>
        <authorList>
            <consortium name="US DOE Joint Genome Institute (JGI-PGF)"/>
            <person name="Walter F."/>
            <person name="Albersmeier A."/>
            <person name="Kalinowski J."/>
            <person name="Ruckert C."/>
        </authorList>
    </citation>
    <scope>NUCLEOTIDE SEQUENCE</scope>
    <source>
        <strain evidence="1">JCM 3302</strain>
    </source>
</reference>
<evidence type="ECO:0000313" key="2">
    <source>
        <dbReference type="Proteomes" id="UP000641386"/>
    </source>
</evidence>
<proteinExistence type="predicted"/>
<accession>A0A919DL05</accession>
<dbReference type="EMBL" id="BNBC01000001">
    <property type="protein sequence ID" value="GHE53149.1"/>
    <property type="molecule type" value="Genomic_DNA"/>
</dbReference>
<keyword evidence="2" id="KW-1185">Reference proteome</keyword>
<organism evidence="1 2">
    <name type="scientific">Streptomyces spiralis</name>
    <dbReference type="NCBI Taxonomy" id="66376"/>
    <lineage>
        <taxon>Bacteria</taxon>
        <taxon>Bacillati</taxon>
        <taxon>Actinomycetota</taxon>
        <taxon>Actinomycetes</taxon>
        <taxon>Kitasatosporales</taxon>
        <taxon>Streptomycetaceae</taxon>
        <taxon>Streptomyces</taxon>
    </lineage>
</organism>
<dbReference type="AlphaFoldDB" id="A0A919DL05"/>
<reference evidence="1" key="2">
    <citation type="submission" date="2020-09" db="EMBL/GenBank/DDBJ databases">
        <authorList>
            <person name="Sun Q."/>
            <person name="Ohkuma M."/>
        </authorList>
    </citation>
    <scope>NUCLEOTIDE SEQUENCE</scope>
    <source>
        <strain evidence="1">JCM 3302</strain>
    </source>
</reference>
<evidence type="ECO:0000313" key="1">
    <source>
        <dbReference type="EMBL" id="GHE53149.1"/>
    </source>
</evidence>
<sequence length="84" mass="9844">MSADSSDVKRARTPTDDEVLDFWHRQQHLKADRQLVFAVLRWRGIPVTNLVRSRVNLCGSRERLELWMRRAVHAKDAAEVFAEE</sequence>
<dbReference type="RefSeq" id="WP_189895622.1">
    <property type="nucleotide sequence ID" value="NZ_BNBC01000001.1"/>
</dbReference>